<evidence type="ECO:0000256" key="2">
    <source>
        <dbReference type="SAM" id="Phobius"/>
    </source>
</evidence>
<feature type="transmembrane region" description="Helical" evidence="2">
    <location>
        <begin position="57"/>
        <end position="84"/>
    </location>
</feature>
<keyword evidence="2" id="KW-0812">Transmembrane</keyword>
<organism evidence="3 4">
    <name type="scientific">Boudabousia tangfeifanii</name>
    <dbReference type="NCBI Taxonomy" id="1912795"/>
    <lineage>
        <taxon>Bacteria</taxon>
        <taxon>Bacillati</taxon>
        <taxon>Actinomycetota</taxon>
        <taxon>Actinomycetes</taxon>
        <taxon>Actinomycetales</taxon>
        <taxon>Actinomycetaceae</taxon>
        <taxon>Boudabousia</taxon>
    </lineage>
</organism>
<dbReference type="Pfam" id="PF18986">
    <property type="entry name" value="DUF5719"/>
    <property type="match status" value="1"/>
</dbReference>
<gene>
    <name evidence="3" type="ORF">BK816_03400</name>
</gene>
<keyword evidence="2" id="KW-1133">Transmembrane helix</keyword>
<evidence type="ECO:0000313" key="4">
    <source>
        <dbReference type="Proteomes" id="UP000176288"/>
    </source>
</evidence>
<dbReference type="Proteomes" id="UP000176288">
    <property type="component" value="Chromosome"/>
</dbReference>
<name>A0A1D9MJJ7_9ACTO</name>
<keyword evidence="4" id="KW-1185">Reference proteome</keyword>
<dbReference type="EMBL" id="CP017812">
    <property type="protein sequence ID" value="AOZ72456.1"/>
    <property type="molecule type" value="Genomic_DNA"/>
</dbReference>
<dbReference type="InterPro" id="IPR043777">
    <property type="entry name" value="DUF5719"/>
</dbReference>
<dbReference type="RefSeq" id="WP_071163922.1">
    <property type="nucleotide sequence ID" value="NZ_CP017812.1"/>
</dbReference>
<accession>A0A1D9MJJ7</accession>
<dbReference type="AlphaFoldDB" id="A0A1D9MJJ7"/>
<reference evidence="3 4" key="1">
    <citation type="submission" date="2016-10" db="EMBL/GenBank/DDBJ databases">
        <title>Actinomyces aegypiusis sp. nov., isolated from the Aegypius monachus in Qinghai Tibet Plateau China.</title>
        <authorList>
            <person name="Wang Y."/>
        </authorList>
    </citation>
    <scope>NUCLEOTIDE SEQUENCE [LARGE SCALE GENOMIC DNA]</scope>
    <source>
        <strain evidence="3 4">VUL4_3</strain>
    </source>
</reference>
<evidence type="ECO:0000313" key="3">
    <source>
        <dbReference type="EMBL" id="AOZ72456.1"/>
    </source>
</evidence>
<dbReference type="OrthoDB" id="3260250at2"/>
<sequence>MSSPHNELPRDLPAIPKRSRRARLSTESAVNQVSEPSVLTVSKDDAKAKKKISWRTVGSVTSATFSAIVLGAMALFLTSAELWWQGQEPETIPYLSVKPVVNEVTTICPPQPPNHNDSLANPDGSVTKAEVASLFATTAKAPRFTSLPGDEISVPPVPLEGFSVTSKAGNQWDMSIRNTIATGGDLAGMSITACQRPSAQQWLFATGTQAGDNATLLLVNSSATASTVTISAWDETGDLGEKRVVTVAGRSKAELQVGGMFNPSGPMMLKLAADGPGIAAFLHTTEAEGLVPLGAEWSPWGLSPAKQNIVSGPVLQKAGGVLYLANPSSLAAKVNVSLFTQNGPAALPGAEDMVVEANSIMKIDLAGLPLGAQSFVVKSTEPIIPVVSTKSTVASSQAEAATAESKVTDSALNNRQDAGDYAFFGATTPITEAPLPIMENAPAKLVVTNPSKTAIKVKIGERQEEIAPESASVLGLQGEDRLVSEAPVYAALLYQDAGRAYYVSGLGLTQGEANLGTVRIDLRP</sequence>
<feature type="region of interest" description="Disordered" evidence="1">
    <location>
        <begin position="1"/>
        <end position="29"/>
    </location>
</feature>
<dbReference type="KEGG" id="avu:BK816_03400"/>
<dbReference type="STRING" id="1912795.BK816_03400"/>
<keyword evidence="2" id="KW-0472">Membrane</keyword>
<proteinExistence type="predicted"/>
<evidence type="ECO:0000256" key="1">
    <source>
        <dbReference type="SAM" id="MobiDB-lite"/>
    </source>
</evidence>
<protein>
    <submittedName>
        <fullName evidence="3">Uncharacterized protein</fullName>
    </submittedName>
</protein>